<accession>A0ABT3TG13</accession>
<dbReference type="Proteomes" id="UP001143362">
    <property type="component" value="Unassembled WGS sequence"/>
</dbReference>
<feature type="region of interest" description="Disordered" evidence="1">
    <location>
        <begin position="351"/>
        <end position="374"/>
    </location>
</feature>
<proteinExistence type="predicted"/>
<name>A0ABT3TG13_9GAMM</name>
<comment type="caution">
    <text evidence="2">The sequence shown here is derived from an EMBL/GenBank/DDBJ whole genome shotgun (WGS) entry which is preliminary data.</text>
</comment>
<feature type="compositionally biased region" description="Polar residues" evidence="1">
    <location>
        <begin position="354"/>
        <end position="366"/>
    </location>
</feature>
<gene>
    <name evidence="2" type="ORF">EYC98_07470</name>
</gene>
<feature type="region of interest" description="Disordered" evidence="1">
    <location>
        <begin position="1"/>
        <end position="23"/>
    </location>
</feature>
<feature type="region of interest" description="Disordered" evidence="1">
    <location>
        <begin position="309"/>
        <end position="328"/>
    </location>
</feature>
<keyword evidence="3" id="KW-1185">Reference proteome</keyword>
<organism evidence="2 3">
    <name type="scientific">Candidatus Litorirhabdus singularis</name>
    <dbReference type="NCBI Taxonomy" id="2518993"/>
    <lineage>
        <taxon>Bacteria</taxon>
        <taxon>Pseudomonadati</taxon>
        <taxon>Pseudomonadota</taxon>
        <taxon>Gammaproteobacteria</taxon>
        <taxon>Cellvibrionales</taxon>
        <taxon>Halieaceae</taxon>
        <taxon>Candidatus Litorirhabdus</taxon>
    </lineage>
</organism>
<dbReference type="EMBL" id="SHNN01000001">
    <property type="protein sequence ID" value="MCX2980716.1"/>
    <property type="molecule type" value="Genomic_DNA"/>
</dbReference>
<evidence type="ECO:0000256" key="1">
    <source>
        <dbReference type="SAM" id="MobiDB-lite"/>
    </source>
</evidence>
<reference evidence="2" key="1">
    <citation type="submission" date="2019-02" db="EMBL/GenBank/DDBJ databases">
        <authorList>
            <person name="Li S.-H."/>
        </authorList>
    </citation>
    <scope>NUCLEOTIDE SEQUENCE</scope>
    <source>
        <strain evidence="2">IMCC14734</strain>
    </source>
</reference>
<sequence>MALPEFPGGLRAPSDFSTQEPPQLDDYADLEDLLGAAERDAILDVAAEDKSKALQGRANLVREAVIAERLWLLGYLEDSGDLASSPQREERERFLHSITLFQSGAGIGVDQWSGEQTWQALQELVTFENPTNVAKYFDDDTPRPALVRATRLRLWSLGFLNRKPTSKLKSEEFPTEAMEKFWRICLRFKLEAPDRPQPALFDSIHKLFDQDQLLEAVAAAGKRQQVGGRQRWVFSYLKLSKERRRITDPEVQSFLVCLAKIELWLLGFNIDINPRRNFPVYLFAGSTTRRNRKVSAALSQFWAQFGPAKVTSGSDISKTQRRQQERDKARLEECITPELFKALAEPSLAATKAGASSNQTTSPENELQSKELSREVSERLQTHQQIDSAWTKGKSLGMKLWDGARRLWKWLRRGLLKILEIGHNIVRAFFRYSMKAFEIARLALKTVTESVNQYATGQIKTQTEVQILLARDGDMRVTFPAETHAQDLIAATTRLRHFGVAFHLSCRILTAILRAFRAAVIGATGWARMLWMLVRSYRDIRPLYKELTAMP</sequence>
<evidence type="ECO:0000313" key="3">
    <source>
        <dbReference type="Proteomes" id="UP001143362"/>
    </source>
</evidence>
<evidence type="ECO:0000313" key="2">
    <source>
        <dbReference type="EMBL" id="MCX2980716.1"/>
    </source>
</evidence>
<dbReference type="RefSeq" id="WP_279244688.1">
    <property type="nucleotide sequence ID" value="NZ_SHNN01000001.1"/>
</dbReference>
<protein>
    <submittedName>
        <fullName evidence="2">Uncharacterized protein</fullName>
    </submittedName>
</protein>